<dbReference type="AlphaFoldDB" id="A0A183EWA0"/>
<dbReference type="Proteomes" id="UP000271098">
    <property type="component" value="Unassembled WGS sequence"/>
</dbReference>
<reference evidence="1 2" key="2">
    <citation type="submission" date="2018-11" db="EMBL/GenBank/DDBJ databases">
        <authorList>
            <consortium name="Pathogen Informatics"/>
        </authorList>
    </citation>
    <scope>NUCLEOTIDE SEQUENCE [LARGE SCALE GENOMIC DNA]</scope>
</reference>
<organism evidence="3">
    <name type="scientific">Gongylonema pulchrum</name>
    <dbReference type="NCBI Taxonomy" id="637853"/>
    <lineage>
        <taxon>Eukaryota</taxon>
        <taxon>Metazoa</taxon>
        <taxon>Ecdysozoa</taxon>
        <taxon>Nematoda</taxon>
        <taxon>Chromadorea</taxon>
        <taxon>Rhabditida</taxon>
        <taxon>Spirurina</taxon>
        <taxon>Spiruromorpha</taxon>
        <taxon>Spiruroidea</taxon>
        <taxon>Gongylonematidae</taxon>
        <taxon>Gongylonema</taxon>
    </lineage>
</organism>
<gene>
    <name evidence="1" type="ORF">GPUH_LOCUS25241</name>
</gene>
<protein>
    <submittedName>
        <fullName evidence="3">FAT domain-containing protein</fullName>
    </submittedName>
</protein>
<name>A0A183EWA0_9BILA</name>
<keyword evidence="2" id="KW-1185">Reference proteome</keyword>
<dbReference type="WBParaSite" id="GPUH_0002527101-mRNA-1">
    <property type="protein sequence ID" value="GPUH_0002527101-mRNA-1"/>
    <property type="gene ID" value="GPUH_0002527101"/>
</dbReference>
<dbReference type="EMBL" id="UYRT01104359">
    <property type="protein sequence ID" value="VDN43953.1"/>
    <property type="molecule type" value="Genomic_DNA"/>
</dbReference>
<sequence length="87" mass="10358">MIRAPRLQYILQAFMNDRYADCIGMLHRALNEIQDESVRRRLRVNIALCEAKQRGKLYSGNNCYRSALLKEFPQVLCSSFFWETHCW</sequence>
<proteinExistence type="predicted"/>
<evidence type="ECO:0000313" key="2">
    <source>
        <dbReference type="Proteomes" id="UP000271098"/>
    </source>
</evidence>
<reference evidence="3" key="1">
    <citation type="submission" date="2016-06" db="UniProtKB">
        <authorList>
            <consortium name="WormBaseParasite"/>
        </authorList>
    </citation>
    <scope>IDENTIFICATION</scope>
</reference>
<evidence type="ECO:0000313" key="1">
    <source>
        <dbReference type="EMBL" id="VDN43953.1"/>
    </source>
</evidence>
<accession>A0A183EWA0</accession>
<evidence type="ECO:0000313" key="3">
    <source>
        <dbReference type="WBParaSite" id="GPUH_0002527101-mRNA-1"/>
    </source>
</evidence>